<dbReference type="InterPro" id="IPR036390">
    <property type="entry name" value="WH_DNA-bd_sf"/>
</dbReference>
<keyword evidence="3" id="KW-0804">Transcription</keyword>
<dbReference type="InterPro" id="IPR029016">
    <property type="entry name" value="GAF-like_dom_sf"/>
</dbReference>
<proteinExistence type="predicted"/>
<dbReference type="RefSeq" id="WP_274353374.1">
    <property type="nucleotide sequence ID" value="NZ_JAQZSM010000018.1"/>
</dbReference>
<dbReference type="Pfam" id="PF09339">
    <property type="entry name" value="HTH_IclR"/>
    <property type="match status" value="1"/>
</dbReference>
<dbReference type="Gene3D" id="3.30.450.40">
    <property type="match status" value="1"/>
</dbReference>
<feature type="domain" description="IclR-ED" evidence="5">
    <location>
        <begin position="59"/>
        <end position="257"/>
    </location>
</feature>
<dbReference type="Proteomes" id="UP001431784">
    <property type="component" value="Unassembled WGS sequence"/>
</dbReference>
<gene>
    <name evidence="6" type="ORF">PUT78_16485</name>
</gene>
<dbReference type="SUPFAM" id="SSF55781">
    <property type="entry name" value="GAF domain-like"/>
    <property type="match status" value="1"/>
</dbReference>
<dbReference type="SMART" id="SM00346">
    <property type="entry name" value="HTH_ICLR"/>
    <property type="match status" value="1"/>
</dbReference>
<keyword evidence="7" id="KW-1185">Reference proteome</keyword>
<evidence type="ECO:0000259" key="5">
    <source>
        <dbReference type="PROSITE" id="PS51078"/>
    </source>
</evidence>
<dbReference type="Gene3D" id="1.10.10.10">
    <property type="entry name" value="Winged helix-like DNA-binding domain superfamily/Winged helix DNA-binding domain"/>
    <property type="match status" value="1"/>
</dbReference>
<dbReference type="PROSITE" id="PS51077">
    <property type="entry name" value="HTH_ICLR"/>
    <property type="match status" value="1"/>
</dbReference>
<evidence type="ECO:0000313" key="6">
    <source>
        <dbReference type="EMBL" id="MDD7972697.1"/>
    </source>
</evidence>
<feature type="domain" description="HTH iclR-type" evidence="4">
    <location>
        <begin position="4"/>
        <end position="65"/>
    </location>
</feature>
<dbReference type="Pfam" id="PF01614">
    <property type="entry name" value="IclR_C"/>
    <property type="match status" value="1"/>
</dbReference>
<dbReference type="InterPro" id="IPR005471">
    <property type="entry name" value="Tscrpt_reg_IclR_N"/>
</dbReference>
<dbReference type="InterPro" id="IPR036388">
    <property type="entry name" value="WH-like_DNA-bd_sf"/>
</dbReference>
<dbReference type="PROSITE" id="PS51078">
    <property type="entry name" value="ICLR_ED"/>
    <property type="match status" value="1"/>
</dbReference>
<evidence type="ECO:0000256" key="2">
    <source>
        <dbReference type="ARBA" id="ARBA00023125"/>
    </source>
</evidence>
<dbReference type="PANTHER" id="PTHR30136">
    <property type="entry name" value="HELIX-TURN-HELIX TRANSCRIPTIONAL REGULATOR, ICLR FAMILY"/>
    <property type="match status" value="1"/>
</dbReference>
<dbReference type="SUPFAM" id="SSF46785">
    <property type="entry name" value="Winged helix' DNA-binding domain"/>
    <property type="match status" value="1"/>
</dbReference>
<name>A0ABT5TC41_9RHOB</name>
<organism evidence="6 7">
    <name type="scientific">Roseinatronobacter alkalisoli</name>
    <dbReference type="NCBI Taxonomy" id="3028235"/>
    <lineage>
        <taxon>Bacteria</taxon>
        <taxon>Pseudomonadati</taxon>
        <taxon>Pseudomonadota</taxon>
        <taxon>Alphaproteobacteria</taxon>
        <taxon>Rhodobacterales</taxon>
        <taxon>Paracoccaceae</taxon>
        <taxon>Roseinatronobacter</taxon>
    </lineage>
</organism>
<comment type="caution">
    <text evidence="6">The sequence shown here is derived from an EMBL/GenBank/DDBJ whole genome shotgun (WGS) entry which is preliminary data.</text>
</comment>
<reference evidence="6" key="1">
    <citation type="submission" date="2023-02" db="EMBL/GenBank/DDBJ databases">
        <title>Description of Roseinatronobacter alkalisoli sp. nov., an alkaliphilic bacerium isolated from soda soil.</title>
        <authorList>
            <person name="Wei W."/>
        </authorList>
    </citation>
    <scope>NUCLEOTIDE SEQUENCE</scope>
    <source>
        <strain evidence="6">HJB301</strain>
    </source>
</reference>
<dbReference type="EMBL" id="JAQZSM010000018">
    <property type="protein sequence ID" value="MDD7972697.1"/>
    <property type="molecule type" value="Genomic_DNA"/>
</dbReference>
<keyword evidence="1" id="KW-0805">Transcription regulation</keyword>
<accession>A0ABT5TC41</accession>
<dbReference type="InterPro" id="IPR050707">
    <property type="entry name" value="HTH_MetabolicPath_Reg"/>
</dbReference>
<protein>
    <submittedName>
        <fullName evidence="6">Helix-turn-helix domain-containing protein</fullName>
    </submittedName>
</protein>
<evidence type="ECO:0000256" key="3">
    <source>
        <dbReference type="ARBA" id="ARBA00023163"/>
    </source>
</evidence>
<dbReference type="InterPro" id="IPR014757">
    <property type="entry name" value="Tscrpt_reg_IclR_C"/>
</dbReference>
<dbReference type="PANTHER" id="PTHR30136:SF23">
    <property type="entry name" value="DNA-BINDING TRANSCRIPTIONAL ACTIVATOR MHPR"/>
    <property type="match status" value="1"/>
</dbReference>
<evidence type="ECO:0000256" key="1">
    <source>
        <dbReference type="ARBA" id="ARBA00023015"/>
    </source>
</evidence>
<evidence type="ECO:0000313" key="7">
    <source>
        <dbReference type="Proteomes" id="UP001431784"/>
    </source>
</evidence>
<sequence>MKRIASLERGLLVMDFLRRSGPMSLAEVTQRSGLPKPTVLRILRTLAAAGVAHQGLADRLWRLSPQNNPATGNDDPDARLTEIAGVMLDALCRKVLWPSDIGVYRDGAIQVLENSRRMSPFLVNRDVISQRIHVLPSAMGRAILAWSSADIRERILSELPVLGGGIDRALPPAADLDASLARIRARGYAARQKGYFVSIPREGRVMAIAVPVDLGQGRVAAVNLSWVASAMTETDFVGRHLDELSATARHIEAALRDTDSTAISVPANPGKYQK</sequence>
<keyword evidence="2" id="KW-0238">DNA-binding</keyword>
<evidence type="ECO:0000259" key="4">
    <source>
        <dbReference type="PROSITE" id="PS51077"/>
    </source>
</evidence>